<evidence type="ECO:0000313" key="2">
    <source>
        <dbReference type="Proteomes" id="UP000001982"/>
    </source>
</evidence>
<reference evidence="1 2" key="1">
    <citation type="submission" date="2006-03" db="EMBL/GenBank/DDBJ databases">
        <title>Complete sequence of Shewanella denitrificans OS217.</title>
        <authorList>
            <consortium name="US DOE Joint Genome Institute"/>
            <person name="Copeland A."/>
            <person name="Lucas S."/>
            <person name="Lapidus A."/>
            <person name="Barry K."/>
            <person name="Detter J.C."/>
            <person name="Glavina del Rio T."/>
            <person name="Hammon N."/>
            <person name="Israni S."/>
            <person name="Dalin E."/>
            <person name="Tice H."/>
            <person name="Pitluck S."/>
            <person name="Brettin T."/>
            <person name="Bruce D."/>
            <person name="Han C."/>
            <person name="Tapia R."/>
            <person name="Gilna P."/>
            <person name="Kiss H."/>
            <person name="Schmutz J."/>
            <person name="Larimer F."/>
            <person name="Land M."/>
            <person name="Hauser L."/>
            <person name="Kyrpides N."/>
            <person name="Lykidis A."/>
            <person name="Richardson P."/>
        </authorList>
    </citation>
    <scope>NUCLEOTIDE SEQUENCE [LARGE SCALE GENOMIC DNA]</scope>
    <source>
        <strain evidence="2">OS217 / ATCC BAA-1090 / DSM 15013</strain>
    </source>
</reference>
<dbReference type="AlphaFoldDB" id="Q12LF6"/>
<dbReference type="HOGENOM" id="CLU_1694314_0_0_6"/>
<dbReference type="Proteomes" id="UP000001982">
    <property type="component" value="Chromosome"/>
</dbReference>
<keyword evidence="2" id="KW-1185">Reference proteome</keyword>
<sequence>MNRKEEATILKVQLQIGLVSVDQAVKWIDEQLLYCDVDNSDFEALASAASTSKHDEMVDALANLGSKYDNDIALGLVVGLIAKANSSVQDFIKVAHSIEHLEMIGVTTLADKGAYFKCSIEDIEAGVYGDVDSLRAELIEYLEGKRAMLDRLDSD</sequence>
<accession>Q12LF6</accession>
<dbReference type="RefSeq" id="WP_011496871.1">
    <property type="nucleotide sequence ID" value="NC_007954.1"/>
</dbReference>
<gene>
    <name evidence="1" type="ordered locus">Sden_2440</name>
</gene>
<organism evidence="1 2">
    <name type="scientific">Shewanella denitrificans (strain OS217 / ATCC BAA-1090 / DSM 15013)</name>
    <dbReference type="NCBI Taxonomy" id="318161"/>
    <lineage>
        <taxon>Bacteria</taxon>
        <taxon>Pseudomonadati</taxon>
        <taxon>Pseudomonadota</taxon>
        <taxon>Gammaproteobacteria</taxon>
        <taxon>Alteromonadales</taxon>
        <taxon>Shewanellaceae</taxon>
        <taxon>Shewanella</taxon>
    </lineage>
</organism>
<proteinExistence type="predicted"/>
<dbReference type="EMBL" id="CP000302">
    <property type="protein sequence ID" value="ABE55720.1"/>
    <property type="molecule type" value="Genomic_DNA"/>
</dbReference>
<name>Q12LF6_SHEDO</name>
<evidence type="ECO:0000313" key="1">
    <source>
        <dbReference type="EMBL" id="ABE55720.1"/>
    </source>
</evidence>
<dbReference type="KEGG" id="sdn:Sden_2440"/>
<protein>
    <submittedName>
        <fullName evidence="1">Uncharacterized protein</fullName>
    </submittedName>
</protein>